<feature type="signal peptide" evidence="2">
    <location>
        <begin position="1"/>
        <end position="27"/>
    </location>
</feature>
<dbReference type="InterPro" id="IPR008928">
    <property type="entry name" value="6-hairpin_glycosidase_sf"/>
</dbReference>
<dbReference type="GO" id="GO:0005975">
    <property type="term" value="P:carbohydrate metabolic process"/>
    <property type="evidence" value="ECO:0007669"/>
    <property type="project" value="InterPro"/>
</dbReference>
<dbReference type="STRING" id="283909.R7U575"/>
<dbReference type="EMBL" id="AMQN01010297">
    <property type="status" value="NOT_ANNOTATED_CDS"/>
    <property type="molecule type" value="Genomic_DNA"/>
</dbReference>
<dbReference type="OMA" id="DKMYIPF"/>
<dbReference type="Proteomes" id="UP000014760">
    <property type="component" value="Unassembled WGS sequence"/>
</dbReference>
<evidence type="ECO:0000256" key="1">
    <source>
        <dbReference type="ARBA" id="ARBA00006768"/>
    </source>
</evidence>
<evidence type="ECO:0000256" key="2">
    <source>
        <dbReference type="SAM" id="SignalP"/>
    </source>
</evidence>
<dbReference type="OrthoDB" id="200349at2759"/>
<feature type="domain" description="Glycoside hydrolase family 65 central catalytic" evidence="3">
    <location>
        <begin position="314"/>
        <end position="440"/>
    </location>
</feature>
<keyword evidence="2" id="KW-0732">Signal</keyword>
<dbReference type="PANTHER" id="PTHR11051">
    <property type="entry name" value="GLYCOSYL HYDROLASE-RELATED"/>
    <property type="match status" value="1"/>
</dbReference>
<dbReference type="Gene3D" id="1.50.10.10">
    <property type="match status" value="1"/>
</dbReference>
<evidence type="ECO:0000313" key="6">
    <source>
        <dbReference type="Proteomes" id="UP000014760"/>
    </source>
</evidence>
<dbReference type="PANTHER" id="PTHR11051:SF8">
    <property type="entry name" value="PROTEIN-GLUCOSYLGALACTOSYLHYDROXYLYSINE GLUCOSIDASE"/>
    <property type="match status" value="1"/>
</dbReference>
<reference evidence="4 6" key="2">
    <citation type="journal article" date="2013" name="Nature">
        <title>Insights into bilaterian evolution from three spiralian genomes.</title>
        <authorList>
            <person name="Simakov O."/>
            <person name="Marletaz F."/>
            <person name="Cho S.J."/>
            <person name="Edsinger-Gonzales E."/>
            <person name="Havlak P."/>
            <person name="Hellsten U."/>
            <person name="Kuo D.H."/>
            <person name="Larsson T."/>
            <person name="Lv J."/>
            <person name="Arendt D."/>
            <person name="Savage R."/>
            <person name="Osoegawa K."/>
            <person name="de Jong P."/>
            <person name="Grimwood J."/>
            <person name="Chapman J.A."/>
            <person name="Shapiro H."/>
            <person name="Aerts A."/>
            <person name="Otillar R.P."/>
            <person name="Terry A.Y."/>
            <person name="Boore J.L."/>
            <person name="Grigoriev I.V."/>
            <person name="Lindberg D.R."/>
            <person name="Seaver E.C."/>
            <person name="Weisblat D.A."/>
            <person name="Putnam N.H."/>
            <person name="Rokhsar D.S."/>
        </authorList>
    </citation>
    <scope>NUCLEOTIDE SEQUENCE</scope>
    <source>
        <strain evidence="4 6">I ESC-2004</strain>
    </source>
</reference>
<evidence type="ECO:0000313" key="4">
    <source>
        <dbReference type="EMBL" id="ELT98821.1"/>
    </source>
</evidence>
<dbReference type="InterPro" id="IPR012341">
    <property type="entry name" value="6hp_glycosidase-like_sf"/>
</dbReference>
<dbReference type="GO" id="GO:0004553">
    <property type="term" value="F:hydrolase activity, hydrolyzing O-glycosyl compounds"/>
    <property type="evidence" value="ECO:0007669"/>
    <property type="project" value="TreeGrafter"/>
</dbReference>
<comment type="similarity">
    <text evidence="1">Belongs to the glycosyl hydrolase 65 family.</text>
</comment>
<dbReference type="Pfam" id="PF03632">
    <property type="entry name" value="Glyco_hydro_65m"/>
    <property type="match status" value="1"/>
</dbReference>
<dbReference type="Gene3D" id="2.60.420.10">
    <property type="entry name" value="Maltose phosphorylase, domain 3"/>
    <property type="match status" value="1"/>
</dbReference>
<dbReference type="AlphaFoldDB" id="R7U575"/>
<evidence type="ECO:0000313" key="5">
    <source>
        <dbReference type="EnsemblMetazoa" id="CapteP226938"/>
    </source>
</evidence>
<dbReference type="SUPFAM" id="SSF48208">
    <property type="entry name" value="Six-hairpin glycosidases"/>
    <property type="match status" value="1"/>
</dbReference>
<dbReference type="EnsemblMetazoa" id="CapteT226938">
    <property type="protein sequence ID" value="CapteP226938"/>
    <property type="gene ID" value="CapteG226938"/>
</dbReference>
<reference evidence="5" key="3">
    <citation type="submission" date="2015-06" db="UniProtKB">
        <authorList>
            <consortium name="EnsemblMetazoa"/>
        </authorList>
    </citation>
    <scope>IDENTIFICATION</scope>
</reference>
<feature type="chain" id="PRO_5008787696" description="Glycoside hydrolase family 65 central catalytic domain-containing protein" evidence="2">
    <location>
        <begin position="28"/>
        <end position="636"/>
    </location>
</feature>
<reference evidence="6" key="1">
    <citation type="submission" date="2012-12" db="EMBL/GenBank/DDBJ databases">
        <authorList>
            <person name="Hellsten U."/>
            <person name="Grimwood J."/>
            <person name="Chapman J.A."/>
            <person name="Shapiro H."/>
            <person name="Aerts A."/>
            <person name="Otillar R.P."/>
            <person name="Terry A.Y."/>
            <person name="Boore J.L."/>
            <person name="Simakov O."/>
            <person name="Marletaz F."/>
            <person name="Cho S.-J."/>
            <person name="Edsinger-Gonzales E."/>
            <person name="Havlak P."/>
            <person name="Kuo D.-H."/>
            <person name="Larsson T."/>
            <person name="Lv J."/>
            <person name="Arendt D."/>
            <person name="Savage R."/>
            <person name="Osoegawa K."/>
            <person name="de Jong P."/>
            <person name="Lindberg D.R."/>
            <person name="Seaver E.C."/>
            <person name="Weisblat D.A."/>
            <person name="Putnam N.H."/>
            <person name="Grigoriev I.V."/>
            <person name="Rokhsar D.S."/>
        </authorList>
    </citation>
    <scope>NUCLEOTIDE SEQUENCE</scope>
    <source>
        <strain evidence="6">I ESC-2004</strain>
    </source>
</reference>
<evidence type="ECO:0000259" key="3">
    <source>
        <dbReference type="Pfam" id="PF03632"/>
    </source>
</evidence>
<proteinExistence type="inferred from homology"/>
<dbReference type="HOGENOM" id="CLU_006285_4_2_1"/>
<sequence>MDNREASRPLGLLSLIIAFIYITNANAAVCSEPSDDFLLTAPLLPESLALRPSIANGHLGTVIGSGIVHVNGIYNGNGSQSKRARIPTAFSVEIPGGKLIEVSLDLANGIFSEYFSISGGSVHLRTYAHRNISTLIVREVEVTSSSEVTVNLNVTEWGNSSDIQFTDGHTDLPGVKYKNGSINIPETETSGKTPVHVYYDVLPPKLNLPANIKSKTWTFLISIHPSPIRALSSYKMGVSLINNSMLLKQHCSAWNDVWKSGRVSIQGDLDLARTSNAAFFYLMSSLPMTEDPLWPYIGVSPTGIEVSPGAMEVVQEIHVSGDVSFAVMQLWKATHDDSLLDLDRFGGLLIGIADYWITRMVFNVTKNQFEVHYVQAPDEYHSGINNSAFTNAVAKVSLQNAAKVAKVLGMTSELYTYYAEHMYIPYDEQLKYHPEFDGYKPGSTIKQADVVLLGFPLMLNMSTEVRRNDLDMYSKVVSGEGPAMTWGMHTISWLEFNEEELAHQNFKKMQDHIYEPFKVWTEVSLAQGAPNFLTGIGGYLQSLIFGYGGLRLQEESLVVDPTLPRNCTALNLMDIDYLGNHIDIKVSSSLITISVQRVDPGGLHIQLKTAQHRYPLSIDKVISLPYRSRAEIIPDL</sequence>
<protein>
    <recommendedName>
        <fullName evidence="3">Glycoside hydrolase family 65 central catalytic domain-containing protein</fullName>
    </recommendedName>
</protein>
<accession>R7U575</accession>
<keyword evidence="6" id="KW-1185">Reference proteome</keyword>
<dbReference type="EMBL" id="KB307525">
    <property type="protein sequence ID" value="ELT98821.1"/>
    <property type="molecule type" value="Genomic_DNA"/>
</dbReference>
<name>R7U575_CAPTE</name>
<gene>
    <name evidence="4" type="ORF">CAPTEDRAFT_226938</name>
</gene>
<organism evidence="4">
    <name type="scientific">Capitella teleta</name>
    <name type="common">Polychaete worm</name>
    <dbReference type="NCBI Taxonomy" id="283909"/>
    <lineage>
        <taxon>Eukaryota</taxon>
        <taxon>Metazoa</taxon>
        <taxon>Spiralia</taxon>
        <taxon>Lophotrochozoa</taxon>
        <taxon>Annelida</taxon>
        <taxon>Polychaeta</taxon>
        <taxon>Sedentaria</taxon>
        <taxon>Scolecida</taxon>
        <taxon>Capitellidae</taxon>
        <taxon>Capitella</taxon>
    </lineage>
</organism>
<dbReference type="InterPro" id="IPR005195">
    <property type="entry name" value="Glyco_hydro_65_M"/>
</dbReference>